<evidence type="ECO:0000256" key="1">
    <source>
        <dbReference type="SAM" id="MobiDB-lite"/>
    </source>
</evidence>
<comment type="caution">
    <text evidence="2">The sequence shown here is derived from an EMBL/GenBank/DDBJ whole genome shotgun (WGS) entry which is preliminary data.</text>
</comment>
<evidence type="ECO:0000313" key="3">
    <source>
        <dbReference type="Proteomes" id="UP000033710"/>
    </source>
</evidence>
<evidence type="ECO:0000313" key="2">
    <source>
        <dbReference type="EMBL" id="KJR83364.1"/>
    </source>
</evidence>
<protein>
    <submittedName>
        <fullName evidence="2">Uncharacterized protein</fullName>
    </submittedName>
</protein>
<organism evidence="2 3">
    <name type="scientific">Sporothrix schenckii 1099-18</name>
    <dbReference type="NCBI Taxonomy" id="1397361"/>
    <lineage>
        <taxon>Eukaryota</taxon>
        <taxon>Fungi</taxon>
        <taxon>Dikarya</taxon>
        <taxon>Ascomycota</taxon>
        <taxon>Pezizomycotina</taxon>
        <taxon>Sordariomycetes</taxon>
        <taxon>Sordariomycetidae</taxon>
        <taxon>Ophiostomatales</taxon>
        <taxon>Ophiostomataceae</taxon>
        <taxon>Sporothrix</taxon>
    </lineage>
</organism>
<feature type="region of interest" description="Disordered" evidence="1">
    <location>
        <begin position="143"/>
        <end position="165"/>
    </location>
</feature>
<name>A0A0F2M2M0_SPOSC</name>
<reference evidence="2 3" key="2">
    <citation type="journal article" date="2015" name="Eukaryot. Cell">
        <title>Asexual propagation of a virulent clone complex in a human and feline outbreak of sporotrichosis.</title>
        <authorList>
            <person name="Teixeira Mde M."/>
            <person name="Rodrigues A.M."/>
            <person name="Tsui C.K."/>
            <person name="de Almeida L.G."/>
            <person name="Van Diepeningen A.D."/>
            <person name="van den Ende B.G."/>
            <person name="Fernandes G.F."/>
            <person name="Kano R."/>
            <person name="Hamelin R.C."/>
            <person name="Lopes-Bezerra L.M."/>
            <person name="Vasconcelos A.T."/>
            <person name="de Hoog S."/>
            <person name="de Camargo Z.P."/>
            <person name="Felipe M.S."/>
        </authorList>
    </citation>
    <scope>NUCLEOTIDE SEQUENCE [LARGE SCALE GENOMIC DNA]</scope>
    <source>
        <strain evidence="2 3">1099-18</strain>
    </source>
</reference>
<proteinExistence type="predicted"/>
<sequence>MGGCQVEHWARTGAFLPKVDGDASNEAPPKTTEDKFDFAYHHGVEEVGSDLSSLPTELIGAEGDPLIPTLAAIDRVFHEARATWQHFVCEADALPPGTVPRHLNDPYILLQDVPPLPRQMPSALLLAGQPMWYMSDPLHDRGAAKDAKDAKDAEDAKGIHGTNDRGHALDLQTVAGRREEVILWYKRTIAIGTLPTPARPSDIDADAHAHTPATPSRGHLILTLGWAYILSVRLLEIQRRTVVYTPEALQPQSANNAARLRQQGRLVLNLTGDGVSSQLVRWLCALLSPQPGWRARGARMVPPWASLWAGDAVFAVVASDGIQETAPPSSAGASILLAEFCALYGLDAVDEANDTVTVSPMTASFMAALTLPLYRLYGLQPQFPLPHLRRRKNYRYNRDEGSVPCLPSIQRYVADLNYFMTLSTSPRSVASIVWSVFWQPDVDAHLVSPWLAGTLDALRPVLASRSALKLVQVFALRRPRVALWWFGMSMLGNSHMLDWVERYLERLEEQEGCGSLATPDLTGFAWSGVPHAFSHAPPPDPYEDTDTAKGDGASSQLIARSDLLWHRMNFNLQDRASIPLAWRPFGHVRKACIEPDIWPWIEHGCQRQYVAWVWWIKENNSVTRSEQRGFQANTGRTVKDVPDHLDMCIQESRTITTRSIKAVVTLEPSLEATRRMVSFCMVDMRGEQDLSLALFNGIQSHTWIRGWGGFD</sequence>
<dbReference type="Proteomes" id="UP000033710">
    <property type="component" value="Unassembled WGS sequence"/>
</dbReference>
<gene>
    <name evidence="2" type="ORF">SPSK_04057</name>
</gene>
<dbReference type="OrthoDB" id="3549294at2759"/>
<dbReference type="AlphaFoldDB" id="A0A0F2M2M0"/>
<reference evidence="2 3" key="1">
    <citation type="journal article" date="2014" name="BMC Genomics">
        <title>Comparative genomics of the major fungal agents of human and animal Sporotrichosis: Sporothrix schenckii and Sporothrix brasiliensis.</title>
        <authorList>
            <person name="Teixeira M.M."/>
            <person name="de Almeida L.G."/>
            <person name="Kubitschek-Barreira P."/>
            <person name="Alves F.L."/>
            <person name="Kioshima E.S."/>
            <person name="Abadio A.K."/>
            <person name="Fernandes L."/>
            <person name="Derengowski L.S."/>
            <person name="Ferreira K.S."/>
            <person name="Souza R.C."/>
            <person name="Ruiz J.C."/>
            <person name="de Andrade N.C."/>
            <person name="Paes H.C."/>
            <person name="Nicola A.M."/>
            <person name="Albuquerque P."/>
            <person name="Gerber A.L."/>
            <person name="Martins V.P."/>
            <person name="Peconick L.D."/>
            <person name="Neto A.V."/>
            <person name="Chaucanez C.B."/>
            <person name="Silva P.A."/>
            <person name="Cunha O.L."/>
            <person name="de Oliveira F.F."/>
            <person name="dos Santos T.C."/>
            <person name="Barros A.L."/>
            <person name="Soares M.A."/>
            <person name="de Oliveira L.M."/>
            <person name="Marini M.M."/>
            <person name="Villalobos-Duno H."/>
            <person name="Cunha M.M."/>
            <person name="de Hoog S."/>
            <person name="da Silveira J.F."/>
            <person name="Henrissat B."/>
            <person name="Nino-Vega G.A."/>
            <person name="Cisalpino P.S."/>
            <person name="Mora-Montes H.M."/>
            <person name="Almeida S.R."/>
            <person name="Stajich J.E."/>
            <person name="Lopes-Bezerra L.M."/>
            <person name="Vasconcelos A.T."/>
            <person name="Felipe M.S."/>
        </authorList>
    </citation>
    <scope>NUCLEOTIDE SEQUENCE [LARGE SCALE GENOMIC DNA]</scope>
    <source>
        <strain evidence="2 3">1099-18</strain>
    </source>
</reference>
<dbReference type="RefSeq" id="XP_016586040.1">
    <property type="nucleotide sequence ID" value="XM_016730870.1"/>
</dbReference>
<dbReference type="GeneID" id="27666147"/>
<dbReference type="KEGG" id="ssck:SPSK_04057"/>
<dbReference type="EMBL" id="AXCR01000010">
    <property type="protein sequence ID" value="KJR83364.1"/>
    <property type="molecule type" value="Genomic_DNA"/>
</dbReference>
<dbReference type="VEuPathDB" id="FungiDB:SPSK_04057"/>
<accession>A0A0F2M2M0</accession>